<evidence type="ECO:0000256" key="1">
    <source>
        <dbReference type="SAM" id="MobiDB-lite"/>
    </source>
</evidence>
<reference evidence="2 3" key="1">
    <citation type="submission" date="2016-08" db="EMBL/GenBank/DDBJ databases">
        <title>Hymenobacter coccineus sp. nov., Hymenobacter lapidarius sp. nov. and Hymenobacter glacialis sp. nov., isolated from Antarctic soil.</title>
        <authorList>
            <person name="Sedlacek I."/>
            <person name="Kralova S."/>
            <person name="Kyrova K."/>
            <person name="Maslanova I."/>
            <person name="Stankova E."/>
            <person name="Vrbovska V."/>
            <person name="Nemec M."/>
            <person name="Bartak M."/>
            <person name="Svec P."/>
            <person name="Busse H.-J."/>
            <person name="Pantucek R."/>
        </authorList>
    </citation>
    <scope>NUCLEOTIDE SEQUENCE [LARGE SCALE GENOMIC DNA]</scope>
    <source>
        <strain evidence="2 3">CCM 8648</strain>
    </source>
</reference>
<name>A0A1G1T192_9BACT</name>
<dbReference type="STRING" id="1908236.BEN48_02380"/>
<dbReference type="EMBL" id="MDZC01000068">
    <property type="protein sequence ID" value="OGX84606.1"/>
    <property type="molecule type" value="Genomic_DNA"/>
</dbReference>
<proteinExistence type="predicted"/>
<feature type="region of interest" description="Disordered" evidence="1">
    <location>
        <begin position="17"/>
        <end position="37"/>
    </location>
</feature>
<comment type="caution">
    <text evidence="2">The sequence shown here is derived from an EMBL/GenBank/DDBJ whole genome shotgun (WGS) entry which is preliminary data.</text>
</comment>
<evidence type="ECO:0000313" key="2">
    <source>
        <dbReference type="EMBL" id="OGX84606.1"/>
    </source>
</evidence>
<evidence type="ECO:0000313" key="3">
    <source>
        <dbReference type="Proteomes" id="UP000177791"/>
    </source>
</evidence>
<keyword evidence="3" id="KW-1185">Reference proteome</keyword>
<dbReference type="AlphaFoldDB" id="A0A1G1T192"/>
<protein>
    <submittedName>
        <fullName evidence="2">Uncharacterized protein</fullName>
    </submittedName>
</protein>
<sequence>MDELRLGRLRTLLRPLPRTVGPGFSPGSLPKPARDRADRAQLAATLGSELIPPGLLLNVDLRCQRCCWPPTRSPTWP</sequence>
<organism evidence="2 3">
    <name type="scientific">Hymenobacter glacialis</name>
    <dbReference type="NCBI Taxonomy" id="1908236"/>
    <lineage>
        <taxon>Bacteria</taxon>
        <taxon>Pseudomonadati</taxon>
        <taxon>Bacteroidota</taxon>
        <taxon>Cytophagia</taxon>
        <taxon>Cytophagales</taxon>
        <taxon>Hymenobacteraceae</taxon>
        <taxon>Hymenobacter</taxon>
    </lineage>
</organism>
<accession>A0A1G1T192</accession>
<dbReference type="Proteomes" id="UP000177791">
    <property type="component" value="Unassembled WGS sequence"/>
</dbReference>
<gene>
    <name evidence="2" type="ORF">BEN48_02380</name>
</gene>